<dbReference type="InterPro" id="IPR050109">
    <property type="entry name" value="HTH-type_TetR-like_transc_reg"/>
</dbReference>
<comment type="caution">
    <text evidence="3">The sequence shown here is derived from an EMBL/GenBank/DDBJ whole genome shotgun (WGS) entry which is preliminary data.</text>
</comment>
<sequence length="246" mass="26015">MNDRHVAAIAKASGLPASADVFASPEGLYYEALRYAHACIWPRPATADDVPTKVTPATAVRQLVRETYARFEDNPNALRLIASENIFGDGDISPLIGVLKDSPVVLHVDRVLMLGHDIGAFREGVSAEDVYILMSSLCSFAITQGRTFHALYGMDAFDETNRRGLVELTCDAVLAFLTTTMPTEQGSSYTHSSHSAAVGSSVAASLYSTDHSAAGTHPLGDGAGFGPLDSDATTGGHAGVSDLYHD</sequence>
<dbReference type="InterPro" id="IPR041474">
    <property type="entry name" value="NicS_C"/>
</dbReference>
<evidence type="ECO:0000256" key="1">
    <source>
        <dbReference type="ARBA" id="ARBA00023125"/>
    </source>
</evidence>
<dbReference type="SUPFAM" id="SSF48498">
    <property type="entry name" value="Tetracyclin repressor-like, C-terminal domain"/>
    <property type="match status" value="1"/>
</dbReference>
<organism evidence="3 4">
    <name type="scientific">Corynebacterium falsenii</name>
    <dbReference type="NCBI Taxonomy" id="108486"/>
    <lineage>
        <taxon>Bacteria</taxon>
        <taxon>Bacillati</taxon>
        <taxon>Actinomycetota</taxon>
        <taxon>Actinomycetes</taxon>
        <taxon>Mycobacteriales</taxon>
        <taxon>Corynebacteriaceae</taxon>
        <taxon>Corynebacterium</taxon>
    </lineage>
</organism>
<dbReference type="Proteomes" id="UP000285278">
    <property type="component" value="Unassembled WGS sequence"/>
</dbReference>
<protein>
    <recommendedName>
        <fullName evidence="2">HTH-type transcriptional repressor NicS C-terminal domain-containing protein</fullName>
    </recommendedName>
</protein>
<dbReference type="Pfam" id="PF17938">
    <property type="entry name" value="TetR_C_29"/>
    <property type="match status" value="1"/>
</dbReference>
<keyword evidence="1" id="KW-0238">DNA-binding</keyword>
<dbReference type="PANTHER" id="PTHR30328">
    <property type="entry name" value="TRANSCRIPTIONAL REPRESSOR"/>
    <property type="match status" value="1"/>
</dbReference>
<proteinExistence type="predicted"/>
<keyword evidence="4" id="KW-1185">Reference proteome</keyword>
<dbReference type="EMBL" id="QXJK01000006">
    <property type="protein sequence ID" value="RIX34622.1"/>
    <property type="molecule type" value="Genomic_DNA"/>
</dbReference>
<feature type="domain" description="HTH-type transcriptional repressor NicS C-terminal" evidence="2">
    <location>
        <begin position="56"/>
        <end position="173"/>
    </location>
</feature>
<reference evidence="3 4" key="1">
    <citation type="submission" date="2018-09" db="EMBL/GenBank/DDBJ databases">
        <title>Optimization and identification of Corynebacterium falsenii FN1-14 from fish paste.</title>
        <authorList>
            <person name="Daroonpunt R."/>
            <person name="Tanasupawat S."/>
        </authorList>
    </citation>
    <scope>NUCLEOTIDE SEQUENCE [LARGE SCALE GENOMIC DNA]</scope>
    <source>
        <strain evidence="3 4">FN1-14</strain>
    </source>
</reference>
<evidence type="ECO:0000313" key="4">
    <source>
        <dbReference type="Proteomes" id="UP000285278"/>
    </source>
</evidence>
<dbReference type="Gene3D" id="1.10.357.10">
    <property type="entry name" value="Tetracycline Repressor, domain 2"/>
    <property type="match status" value="1"/>
</dbReference>
<gene>
    <name evidence="3" type="ORF">D3M95_07015</name>
</gene>
<dbReference type="STRING" id="1451189.CFAL_03240"/>
<dbReference type="GO" id="GO:0003677">
    <property type="term" value="F:DNA binding"/>
    <property type="evidence" value="ECO:0007669"/>
    <property type="project" value="UniProtKB-KW"/>
</dbReference>
<evidence type="ECO:0000259" key="2">
    <source>
        <dbReference type="Pfam" id="PF17938"/>
    </source>
</evidence>
<dbReference type="InterPro" id="IPR036271">
    <property type="entry name" value="Tet_transcr_reg_TetR-rel_C_sf"/>
</dbReference>
<dbReference type="PANTHER" id="PTHR30328:SF54">
    <property type="entry name" value="HTH-TYPE TRANSCRIPTIONAL REPRESSOR SCO4008"/>
    <property type="match status" value="1"/>
</dbReference>
<dbReference type="AlphaFoldDB" id="A0A418Q6S9"/>
<accession>A0A418Q6S9</accession>
<name>A0A418Q6S9_9CORY</name>
<evidence type="ECO:0000313" key="3">
    <source>
        <dbReference type="EMBL" id="RIX34622.1"/>
    </source>
</evidence>